<evidence type="ECO:0000313" key="2">
    <source>
        <dbReference type="Proteomes" id="UP000281261"/>
    </source>
</evidence>
<evidence type="ECO:0000313" key="1">
    <source>
        <dbReference type="EMBL" id="RLC36508.1"/>
    </source>
</evidence>
<protein>
    <recommendedName>
        <fullName evidence="3">SipW-cognate class signal peptide</fullName>
    </recommendedName>
</protein>
<name>A0A420ZBN5_UNCK3</name>
<accession>A0A420ZBN5</accession>
<evidence type="ECO:0008006" key="3">
    <source>
        <dbReference type="Google" id="ProtNLM"/>
    </source>
</evidence>
<dbReference type="InterPro" id="IPR023833">
    <property type="entry name" value="Signal_pept_SipW-depend-type"/>
</dbReference>
<dbReference type="NCBIfam" id="TIGR04088">
    <property type="entry name" value="cognate_SipW"/>
    <property type="match status" value="1"/>
</dbReference>
<reference evidence="1 2" key="1">
    <citation type="submission" date="2018-06" db="EMBL/GenBank/DDBJ databases">
        <title>Extensive metabolic versatility and redundancy in microbially diverse, dynamic hydrothermal sediments.</title>
        <authorList>
            <person name="Dombrowski N."/>
            <person name="Teske A."/>
            <person name="Baker B.J."/>
        </authorList>
    </citation>
    <scope>NUCLEOTIDE SEQUENCE [LARGE SCALE GENOMIC DNA]</scope>
    <source>
        <strain evidence="1">B79_G16</strain>
    </source>
</reference>
<comment type="caution">
    <text evidence="1">The sequence shown here is derived from an EMBL/GenBank/DDBJ whole genome shotgun (WGS) entry which is preliminary data.</text>
</comment>
<organism evidence="1 2">
    <name type="scientific">candidate division Kazan bacterium</name>
    <dbReference type="NCBI Taxonomy" id="2202143"/>
    <lineage>
        <taxon>Bacteria</taxon>
        <taxon>Bacteria division Kazan-3B-28</taxon>
    </lineage>
</organism>
<dbReference type="EMBL" id="QMNG01000050">
    <property type="protein sequence ID" value="RLC36508.1"/>
    <property type="molecule type" value="Genomic_DNA"/>
</dbReference>
<proteinExistence type="predicted"/>
<dbReference type="Pfam" id="PF12389">
    <property type="entry name" value="Peptidase_M73"/>
    <property type="match status" value="1"/>
</dbReference>
<sequence length="212" mass="23156">MNKRILTSLSVIGVVAAIVAGGTIAYLNDTEESKANAFVSGSLDLEVNNENPCTSTVFDISDVKPGDSGTATIRLKNVGSLPKPDGSPWISKVYIAFENLQDDDASCSEPESEVDDTCGSGQEGELSEKLNVTVRDFWDPNCQNNKRFEETHTLAEWVNDKGKTFLNDDMPSGDVNCIVIDWSVPIDAGNIIQSDKATFDIKFILEQTEPWE</sequence>
<gene>
    <name evidence="1" type="ORF">DRH29_04405</name>
</gene>
<dbReference type="Proteomes" id="UP000281261">
    <property type="component" value="Unassembled WGS sequence"/>
</dbReference>
<dbReference type="InterPro" id="IPR022121">
    <property type="entry name" value="Peptidase_M73_camelysin"/>
</dbReference>
<dbReference type="AlphaFoldDB" id="A0A420ZBN5"/>